<dbReference type="AlphaFoldDB" id="A0A8E2JZG8"/>
<dbReference type="GO" id="GO:0016705">
    <property type="term" value="F:oxidoreductase activity, acting on paired donors, with incorporation or reduction of molecular oxygen"/>
    <property type="evidence" value="ECO:0007669"/>
    <property type="project" value="InterPro"/>
</dbReference>
<dbReference type="EMBL" id="KV748460">
    <property type="protein sequence ID" value="OCL15320.1"/>
    <property type="molecule type" value="Genomic_DNA"/>
</dbReference>
<feature type="binding site" description="axial binding residue" evidence="2">
    <location>
        <position position="451"/>
    </location>
    <ligand>
        <name>heme</name>
        <dbReference type="ChEBI" id="CHEBI:30413"/>
    </ligand>
    <ligandPart>
        <name>Fe</name>
        <dbReference type="ChEBI" id="CHEBI:18248"/>
    </ligandPart>
</feature>
<evidence type="ECO:0000313" key="4">
    <source>
        <dbReference type="Proteomes" id="UP000250140"/>
    </source>
</evidence>
<dbReference type="SUPFAM" id="SSF48264">
    <property type="entry name" value="Cytochrome P450"/>
    <property type="match status" value="1"/>
</dbReference>
<evidence type="ECO:0000256" key="2">
    <source>
        <dbReference type="PIRSR" id="PIRSR602401-1"/>
    </source>
</evidence>
<dbReference type="GO" id="GO:0020037">
    <property type="term" value="F:heme binding"/>
    <property type="evidence" value="ECO:0007669"/>
    <property type="project" value="InterPro"/>
</dbReference>
<dbReference type="Proteomes" id="UP000250140">
    <property type="component" value="Unassembled WGS sequence"/>
</dbReference>
<dbReference type="PRINTS" id="PR00463">
    <property type="entry name" value="EP450I"/>
</dbReference>
<keyword evidence="2" id="KW-0408">Iron</keyword>
<gene>
    <name evidence="3" type="ORF">AOQ84DRAFT_407779</name>
</gene>
<organism evidence="3 4">
    <name type="scientific">Glonium stellatum</name>
    <dbReference type="NCBI Taxonomy" id="574774"/>
    <lineage>
        <taxon>Eukaryota</taxon>
        <taxon>Fungi</taxon>
        <taxon>Dikarya</taxon>
        <taxon>Ascomycota</taxon>
        <taxon>Pezizomycotina</taxon>
        <taxon>Dothideomycetes</taxon>
        <taxon>Pleosporomycetidae</taxon>
        <taxon>Gloniales</taxon>
        <taxon>Gloniaceae</taxon>
        <taxon>Glonium</taxon>
    </lineage>
</organism>
<evidence type="ECO:0000313" key="3">
    <source>
        <dbReference type="EMBL" id="OCL15320.1"/>
    </source>
</evidence>
<comment type="cofactor">
    <cofactor evidence="2">
        <name>heme</name>
        <dbReference type="ChEBI" id="CHEBI:30413"/>
    </cofactor>
</comment>
<dbReference type="InterPro" id="IPR001128">
    <property type="entry name" value="Cyt_P450"/>
</dbReference>
<proteinExistence type="predicted"/>
<dbReference type="GO" id="GO:0004497">
    <property type="term" value="F:monooxygenase activity"/>
    <property type="evidence" value="ECO:0007669"/>
    <property type="project" value="InterPro"/>
</dbReference>
<dbReference type="PANTHER" id="PTHR24305">
    <property type="entry name" value="CYTOCHROME P450"/>
    <property type="match status" value="1"/>
</dbReference>
<reference evidence="3 4" key="1">
    <citation type="journal article" date="2016" name="Nat. Commun.">
        <title>Ectomycorrhizal ecology is imprinted in the genome of the dominant symbiotic fungus Cenococcum geophilum.</title>
        <authorList>
            <consortium name="DOE Joint Genome Institute"/>
            <person name="Peter M."/>
            <person name="Kohler A."/>
            <person name="Ohm R.A."/>
            <person name="Kuo A."/>
            <person name="Krutzmann J."/>
            <person name="Morin E."/>
            <person name="Arend M."/>
            <person name="Barry K.W."/>
            <person name="Binder M."/>
            <person name="Choi C."/>
            <person name="Clum A."/>
            <person name="Copeland A."/>
            <person name="Grisel N."/>
            <person name="Haridas S."/>
            <person name="Kipfer T."/>
            <person name="LaButti K."/>
            <person name="Lindquist E."/>
            <person name="Lipzen A."/>
            <person name="Maire R."/>
            <person name="Meier B."/>
            <person name="Mihaltcheva S."/>
            <person name="Molinier V."/>
            <person name="Murat C."/>
            <person name="Poggeler S."/>
            <person name="Quandt C.A."/>
            <person name="Sperisen C."/>
            <person name="Tritt A."/>
            <person name="Tisserant E."/>
            <person name="Crous P.W."/>
            <person name="Henrissat B."/>
            <person name="Nehls U."/>
            <person name="Egli S."/>
            <person name="Spatafora J.W."/>
            <person name="Grigoriev I.V."/>
            <person name="Martin F.M."/>
        </authorList>
    </citation>
    <scope>NUCLEOTIDE SEQUENCE [LARGE SCALE GENOMIC DNA]</scope>
    <source>
        <strain evidence="3 4">CBS 207.34</strain>
    </source>
</reference>
<dbReference type="PANTHER" id="PTHR24305:SF190">
    <property type="entry name" value="P450, PUTATIVE (EUROFUNG)-RELATED"/>
    <property type="match status" value="1"/>
</dbReference>
<name>A0A8E2JZG8_9PEZI</name>
<dbReference type="CDD" id="cd11060">
    <property type="entry name" value="CYP57A1-like"/>
    <property type="match status" value="1"/>
</dbReference>
<evidence type="ECO:0000256" key="1">
    <source>
        <dbReference type="ARBA" id="ARBA00022723"/>
    </source>
</evidence>
<dbReference type="InterPro" id="IPR050121">
    <property type="entry name" value="Cytochrome_P450_monoxygenase"/>
</dbReference>
<sequence length="526" mass="59481">MDQLQKPGSGKELIAFASIVPARVIFSVYRFYSSPLRNILGSLLARVINLWYFCKVYEGHLEKENIELHQKYGKIVRIAPNEFSIDDPDAIKVIYGHGTGFPKAGWYYGWTDPMQKNETLFTTRSIFHHTIQRRKYATSHSMSTLVGYEGFVDECGRILSRRFEELSGANLVINSGEWMQYYAFDIIGAITFSKRFGFLNNGEDIGGLIQANDNRRMCATLAGIYPSLHPLLFRVVSYLPSSGAAGFQYLFKFANERIGERKLWLGTEADDGPMDQVGRFLTAHMKRPDYFTTQDVLMGSLANILAGSDTTAISLSAILHYLCTHPEKMQKLRDKIDSIAKRGQVSDPVTLKETQTMTYLQAVIKESLRLHPATGLRLARKVPKGGATISGEFFPEGATVGINTWVAHYNRDIFGPDAHLFRPKRWIGADEKALSVMEQYNFPFGLGSCGCISKNISLLEIGKVIPQLVRRFDFELEEPGRELHCVNHWFVKQTDLRCRLPMRRQSTKVQGYRGTGAIPRHHATMP</sequence>
<protein>
    <submittedName>
        <fullName evidence="3">Cytochrome P450 family protein</fullName>
    </submittedName>
</protein>
<dbReference type="GO" id="GO:0005506">
    <property type="term" value="F:iron ion binding"/>
    <property type="evidence" value="ECO:0007669"/>
    <property type="project" value="InterPro"/>
</dbReference>
<dbReference type="Gene3D" id="1.10.630.10">
    <property type="entry name" value="Cytochrome P450"/>
    <property type="match status" value="1"/>
</dbReference>
<keyword evidence="1 2" id="KW-0479">Metal-binding</keyword>
<dbReference type="OrthoDB" id="3934656at2759"/>
<keyword evidence="2" id="KW-0349">Heme</keyword>
<dbReference type="InterPro" id="IPR036396">
    <property type="entry name" value="Cyt_P450_sf"/>
</dbReference>
<dbReference type="PRINTS" id="PR00385">
    <property type="entry name" value="P450"/>
</dbReference>
<dbReference type="InterPro" id="IPR002401">
    <property type="entry name" value="Cyt_P450_E_grp-I"/>
</dbReference>
<keyword evidence="4" id="KW-1185">Reference proteome</keyword>
<dbReference type="FunFam" id="1.10.630.10:FF:000050">
    <property type="entry name" value="Cytochrome P450 monooxygenase"/>
    <property type="match status" value="1"/>
</dbReference>
<accession>A0A8E2JZG8</accession>
<dbReference type="Pfam" id="PF00067">
    <property type="entry name" value="p450"/>
    <property type="match status" value="1"/>
</dbReference>